<comment type="subcellular location">
    <subcellularLocation>
        <location evidence="5">Cell membrane</location>
        <topology evidence="5">Multi-pass membrane protein</topology>
    </subcellularLocation>
    <subcellularLocation>
        <location evidence="1">Membrane</location>
        <topology evidence="1">Multi-pass membrane protein</topology>
    </subcellularLocation>
</comment>
<evidence type="ECO:0000256" key="1">
    <source>
        <dbReference type="ARBA" id="ARBA00004141"/>
    </source>
</evidence>
<keyword evidence="5" id="KW-1003">Cell membrane</keyword>
<feature type="transmembrane region" description="Helical" evidence="5">
    <location>
        <begin position="217"/>
        <end position="238"/>
    </location>
</feature>
<dbReference type="InterPro" id="IPR002781">
    <property type="entry name" value="TM_pro_TauE-like"/>
</dbReference>
<dbReference type="GO" id="GO:0005886">
    <property type="term" value="C:plasma membrane"/>
    <property type="evidence" value="ECO:0007669"/>
    <property type="project" value="UniProtKB-SubCell"/>
</dbReference>
<keyword evidence="3 5" id="KW-1133">Transmembrane helix</keyword>
<organism evidence="6 7">
    <name type="scientific">Aurantiacibacter zhengii</name>
    <dbReference type="NCBI Taxonomy" id="2307003"/>
    <lineage>
        <taxon>Bacteria</taxon>
        <taxon>Pseudomonadati</taxon>
        <taxon>Pseudomonadota</taxon>
        <taxon>Alphaproteobacteria</taxon>
        <taxon>Sphingomonadales</taxon>
        <taxon>Erythrobacteraceae</taxon>
        <taxon>Aurantiacibacter</taxon>
    </lineage>
</organism>
<comment type="similarity">
    <text evidence="5">Belongs to the 4-toluene sulfonate uptake permease (TSUP) (TC 2.A.102) family.</text>
</comment>
<feature type="transmembrane region" description="Helical" evidence="5">
    <location>
        <begin position="148"/>
        <end position="181"/>
    </location>
</feature>
<feature type="transmembrane region" description="Helical" evidence="5">
    <location>
        <begin position="31"/>
        <end position="54"/>
    </location>
</feature>
<dbReference type="InterPro" id="IPR051598">
    <property type="entry name" value="TSUP/Inactive_protease-like"/>
</dbReference>
<evidence type="ECO:0000256" key="4">
    <source>
        <dbReference type="ARBA" id="ARBA00023136"/>
    </source>
</evidence>
<sequence>MLGGIDLGYSVAGAFVSFLVGLTGVGGGSLMAPILILLFGINPALAIGTDLWFAAITKSVGGTVHHRMGTVDWQLVRRLALGSIPIAVLTLLWLWLIQGGRLDSSLLMRLLGGALLLTSILMICKPRIQPAMQKLKARLGPTIRVQQLALTVGSGAAIGGLVTLTSVGAGALVAVVLMMIYPLRLSTKTIVGTDIMHAVPLTLVAATGHSLLGNVDVWLLGSLLIGSIPGIIVGSLVSGRVNETFVRYALAAMLAVSALKLLLA</sequence>
<evidence type="ECO:0000313" key="7">
    <source>
        <dbReference type="Proteomes" id="UP000286576"/>
    </source>
</evidence>
<feature type="transmembrane region" description="Helical" evidence="5">
    <location>
        <begin position="107"/>
        <end position="128"/>
    </location>
</feature>
<evidence type="ECO:0000313" key="6">
    <source>
        <dbReference type="EMBL" id="RIV83658.1"/>
    </source>
</evidence>
<evidence type="ECO:0000256" key="3">
    <source>
        <dbReference type="ARBA" id="ARBA00022989"/>
    </source>
</evidence>
<dbReference type="EMBL" id="QXFL01000009">
    <property type="protein sequence ID" value="RIV83658.1"/>
    <property type="molecule type" value="Genomic_DNA"/>
</dbReference>
<feature type="transmembrane region" description="Helical" evidence="5">
    <location>
        <begin position="75"/>
        <end position="95"/>
    </location>
</feature>
<protein>
    <recommendedName>
        <fullName evidence="5">Probable membrane transporter protein</fullName>
    </recommendedName>
</protein>
<proteinExistence type="inferred from homology"/>
<comment type="caution">
    <text evidence="6">The sequence shown here is derived from an EMBL/GenBank/DDBJ whole genome shotgun (WGS) entry which is preliminary data.</text>
</comment>
<dbReference type="RefSeq" id="WP_119587969.1">
    <property type="nucleotide sequence ID" value="NZ_CAWODQ010000029.1"/>
</dbReference>
<dbReference type="PANTHER" id="PTHR43701:SF2">
    <property type="entry name" value="MEMBRANE TRANSPORTER PROTEIN YJNA-RELATED"/>
    <property type="match status" value="1"/>
</dbReference>
<keyword evidence="2 5" id="KW-0812">Transmembrane</keyword>
<keyword evidence="4 5" id="KW-0472">Membrane</keyword>
<feature type="transmembrane region" description="Helical" evidence="5">
    <location>
        <begin position="245"/>
        <end position="263"/>
    </location>
</feature>
<evidence type="ECO:0000256" key="2">
    <source>
        <dbReference type="ARBA" id="ARBA00022692"/>
    </source>
</evidence>
<evidence type="ECO:0000256" key="5">
    <source>
        <dbReference type="RuleBase" id="RU363041"/>
    </source>
</evidence>
<gene>
    <name evidence="6" type="ORF">D2V07_16285</name>
</gene>
<keyword evidence="7" id="KW-1185">Reference proteome</keyword>
<accession>A0A418NNN8</accession>
<reference evidence="6 7" key="1">
    <citation type="submission" date="2018-08" db="EMBL/GenBank/DDBJ databases">
        <title>Erythrobacter zhengii sp.nov., a bacterium isolated from deep-sea sediment.</title>
        <authorList>
            <person name="Fang C."/>
            <person name="Wu Y.-H."/>
            <person name="Sun C."/>
            <person name="Wang H."/>
            <person name="Cheng H."/>
            <person name="Meng F.-X."/>
            <person name="Wang C.-S."/>
            <person name="Xu X.-W."/>
        </authorList>
    </citation>
    <scope>NUCLEOTIDE SEQUENCE [LARGE SCALE GENOMIC DNA]</scope>
    <source>
        <strain evidence="6 7">V18</strain>
    </source>
</reference>
<dbReference type="OrthoDB" id="5189995at2"/>
<name>A0A418NNN8_9SPHN</name>
<dbReference type="PANTHER" id="PTHR43701">
    <property type="entry name" value="MEMBRANE TRANSPORTER PROTEIN MJ0441-RELATED"/>
    <property type="match status" value="1"/>
</dbReference>
<dbReference type="Pfam" id="PF01925">
    <property type="entry name" value="TauE"/>
    <property type="match status" value="1"/>
</dbReference>
<dbReference type="Proteomes" id="UP000286576">
    <property type="component" value="Unassembled WGS sequence"/>
</dbReference>
<feature type="transmembrane region" description="Helical" evidence="5">
    <location>
        <begin position="7"/>
        <end position="25"/>
    </location>
</feature>
<dbReference type="AlphaFoldDB" id="A0A418NNN8"/>